<dbReference type="Pfam" id="PF00704">
    <property type="entry name" value="Glyco_hydro_18"/>
    <property type="match status" value="1"/>
</dbReference>
<dbReference type="GO" id="GO:0008061">
    <property type="term" value="F:chitin binding"/>
    <property type="evidence" value="ECO:0007669"/>
    <property type="project" value="InterPro"/>
</dbReference>
<dbReference type="PROSITE" id="PS01095">
    <property type="entry name" value="GH18_1"/>
    <property type="match status" value="1"/>
</dbReference>
<dbReference type="Gene3D" id="3.10.50.10">
    <property type="match status" value="1"/>
</dbReference>
<dbReference type="GO" id="GO:0035885">
    <property type="term" value="F:exochitinase activity"/>
    <property type="evidence" value="ECO:0007669"/>
    <property type="project" value="EnsemblFungi"/>
</dbReference>
<evidence type="ECO:0000256" key="9">
    <source>
        <dbReference type="RuleBase" id="RU004453"/>
    </source>
</evidence>
<feature type="domain" description="GH18" evidence="10">
    <location>
        <begin position="3"/>
        <end position="348"/>
    </location>
</feature>
<dbReference type="EC" id="3.2.1.14" evidence="2"/>
<keyword evidence="6 8" id="KW-0326">Glycosidase</keyword>
<dbReference type="OrthoDB" id="76388at2759"/>
<keyword evidence="5" id="KW-0119">Carbohydrate metabolism</keyword>
<dbReference type="InterPro" id="IPR050314">
    <property type="entry name" value="Glycosyl_Hydrlase_18"/>
</dbReference>
<dbReference type="GO" id="GO:0005576">
    <property type="term" value="C:extracellular region"/>
    <property type="evidence" value="ECO:0007669"/>
    <property type="project" value="TreeGrafter"/>
</dbReference>
<gene>
    <name evidence="11" type="ORF">METBIDRAFT_76995</name>
</gene>
<evidence type="ECO:0000256" key="7">
    <source>
        <dbReference type="ARBA" id="ARBA00023326"/>
    </source>
</evidence>
<dbReference type="InterPro" id="IPR001579">
    <property type="entry name" value="Glyco_hydro_18_chit_AS"/>
</dbReference>
<dbReference type="InterPro" id="IPR029070">
    <property type="entry name" value="Chitinase_insertion_sf"/>
</dbReference>
<dbReference type="InterPro" id="IPR017853">
    <property type="entry name" value="GH"/>
</dbReference>
<protein>
    <recommendedName>
        <fullName evidence="2">chitinase</fullName>
        <ecNumber evidence="2">3.2.1.14</ecNumber>
    </recommendedName>
</protein>
<evidence type="ECO:0000256" key="4">
    <source>
        <dbReference type="ARBA" id="ARBA00023024"/>
    </source>
</evidence>
<comment type="similarity">
    <text evidence="9">Belongs to the glycosyl hydrolase 18 family.</text>
</comment>
<reference evidence="11 12" key="1">
    <citation type="submission" date="2016-05" db="EMBL/GenBank/DDBJ databases">
        <title>Comparative genomics of biotechnologically important yeasts.</title>
        <authorList>
            <consortium name="DOE Joint Genome Institute"/>
            <person name="Riley R."/>
            <person name="Haridas S."/>
            <person name="Wolfe K.H."/>
            <person name="Lopes M.R."/>
            <person name="Hittinger C.T."/>
            <person name="Goker M."/>
            <person name="Salamov A."/>
            <person name="Wisecaver J."/>
            <person name="Long T.M."/>
            <person name="Aerts A.L."/>
            <person name="Barry K."/>
            <person name="Choi C."/>
            <person name="Clum A."/>
            <person name="Coughlan A.Y."/>
            <person name="Deshpande S."/>
            <person name="Douglass A.P."/>
            <person name="Hanson S.J."/>
            <person name="Klenk H.-P."/>
            <person name="LaButti K."/>
            <person name="Lapidus A."/>
            <person name="Lindquist E."/>
            <person name="Lipzen A."/>
            <person name="Meier-kolthoff J.P."/>
            <person name="Ohm R.A."/>
            <person name="Otillar R.P."/>
            <person name="Pangilinan J."/>
            <person name="Peng Y."/>
            <person name="Rokas A."/>
            <person name="Rosa C.A."/>
            <person name="Scheuner C."/>
            <person name="Sibirny A.A."/>
            <person name="Slot J.C."/>
            <person name="Stielow J.B."/>
            <person name="Sun H."/>
            <person name="Kurtzman C.P."/>
            <person name="Blackwell M."/>
            <person name="Grigoriev I.V."/>
            <person name="Jeffries T.W."/>
        </authorList>
    </citation>
    <scope>NUCLEOTIDE SEQUENCE [LARGE SCALE GENOMIC DNA]</scope>
    <source>
        <strain evidence="11 12">NRRL YB-4993</strain>
    </source>
</reference>
<comment type="caution">
    <text evidence="11">The sequence shown here is derived from an EMBL/GenBank/DDBJ whole genome shotgun (WGS) entry which is preliminary data.</text>
</comment>
<keyword evidence="4" id="KW-0146">Chitin degradation</keyword>
<name>A0A1A0HJF0_9ASCO</name>
<dbReference type="PROSITE" id="PS51910">
    <property type="entry name" value="GH18_2"/>
    <property type="match status" value="1"/>
</dbReference>
<dbReference type="Proteomes" id="UP000092555">
    <property type="component" value="Unassembled WGS sequence"/>
</dbReference>
<dbReference type="EMBL" id="LXTC01000001">
    <property type="protein sequence ID" value="OBA24140.1"/>
    <property type="molecule type" value="Genomic_DNA"/>
</dbReference>
<keyword evidence="3 8" id="KW-0378">Hydrolase</keyword>
<sequence>MGFICAVYFSNWSVYESKHFALDLPTGMLSHVFYAFLKVDRDSGAVVLSDPWADTEMPMVAGLKGSLSVLHALKLQDRSLKVIMSIGGWGTHDAFSHVMKDPKRMHTFVRTAVDLVTRYSFDGIDVDWEYPENTAQASQLVHVLGMLRHSLDQIDHSLTLSVAAPAAIDNISVLLVGEMDRHLTFWNVMCYDFCGAAWSSRTGHHSNLYGFNGDNLLSAELVIEQYIRMGVPPRKLVLGMPMYGRSFRRPAAAEPGARFSKRAASTDDIVEYHAIDRANETYDERRVAASLFSRRERLWISYENPQSVAQKAQFVVRRGLGGGFFWDSKGDTSSHELLNAFTSGIGGQIDVQPNRI</sequence>
<evidence type="ECO:0000259" key="10">
    <source>
        <dbReference type="PROSITE" id="PS51910"/>
    </source>
</evidence>
<dbReference type="GO" id="GO:0030435">
    <property type="term" value="P:sporulation resulting in formation of a cellular spore"/>
    <property type="evidence" value="ECO:0007669"/>
    <property type="project" value="EnsemblFungi"/>
</dbReference>
<dbReference type="SUPFAM" id="SSF51445">
    <property type="entry name" value="(Trans)glycosidases"/>
    <property type="match status" value="1"/>
</dbReference>
<dbReference type="CDD" id="cd06548">
    <property type="entry name" value="GH18_chitinase"/>
    <property type="match status" value="1"/>
</dbReference>
<evidence type="ECO:0000256" key="1">
    <source>
        <dbReference type="ARBA" id="ARBA00000822"/>
    </source>
</evidence>
<keyword evidence="7" id="KW-0624">Polysaccharide degradation</keyword>
<dbReference type="PANTHER" id="PTHR11177">
    <property type="entry name" value="CHITINASE"/>
    <property type="match status" value="1"/>
</dbReference>
<dbReference type="Gene3D" id="3.20.20.80">
    <property type="entry name" value="Glycosidases"/>
    <property type="match status" value="1"/>
</dbReference>
<dbReference type="GO" id="GO:0006032">
    <property type="term" value="P:chitin catabolic process"/>
    <property type="evidence" value="ECO:0007669"/>
    <property type="project" value="UniProtKB-KW"/>
</dbReference>
<evidence type="ECO:0000256" key="5">
    <source>
        <dbReference type="ARBA" id="ARBA00023277"/>
    </source>
</evidence>
<dbReference type="InterPro" id="IPR011583">
    <property type="entry name" value="Chitinase_II/V-like_cat"/>
</dbReference>
<dbReference type="GeneID" id="30031594"/>
<dbReference type="GO" id="GO:0008843">
    <property type="term" value="F:endochitinase activity"/>
    <property type="evidence" value="ECO:0007669"/>
    <property type="project" value="UniProtKB-EC"/>
</dbReference>
<accession>A0A1A0HJF0</accession>
<evidence type="ECO:0000256" key="6">
    <source>
        <dbReference type="ARBA" id="ARBA00023295"/>
    </source>
</evidence>
<evidence type="ECO:0000313" key="12">
    <source>
        <dbReference type="Proteomes" id="UP000092555"/>
    </source>
</evidence>
<keyword evidence="12" id="KW-1185">Reference proteome</keyword>
<evidence type="ECO:0000256" key="3">
    <source>
        <dbReference type="ARBA" id="ARBA00022801"/>
    </source>
</evidence>
<dbReference type="InterPro" id="IPR001223">
    <property type="entry name" value="Glyco_hydro18_cat"/>
</dbReference>
<evidence type="ECO:0000313" key="11">
    <source>
        <dbReference type="EMBL" id="OBA24140.1"/>
    </source>
</evidence>
<dbReference type="SMART" id="SM00636">
    <property type="entry name" value="Glyco_18"/>
    <property type="match status" value="1"/>
</dbReference>
<dbReference type="RefSeq" id="XP_018714621.1">
    <property type="nucleotide sequence ID" value="XM_018858618.1"/>
</dbReference>
<organism evidence="11 12">
    <name type="scientific">Metschnikowia bicuspidata var. bicuspidata NRRL YB-4993</name>
    <dbReference type="NCBI Taxonomy" id="869754"/>
    <lineage>
        <taxon>Eukaryota</taxon>
        <taxon>Fungi</taxon>
        <taxon>Dikarya</taxon>
        <taxon>Ascomycota</taxon>
        <taxon>Saccharomycotina</taxon>
        <taxon>Pichiomycetes</taxon>
        <taxon>Metschnikowiaceae</taxon>
        <taxon>Metschnikowia</taxon>
    </lineage>
</organism>
<comment type="catalytic activity">
    <reaction evidence="1">
        <text>Random endo-hydrolysis of N-acetyl-beta-D-glucosaminide (1-&gt;4)-beta-linkages in chitin and chitodextrins.</text>
        <dbReference type="EC" id="3.2.1.14"/>
    </reaction>
</comment>
<dbReference type="STRING" id="869754.A0A1A0HJF0"/>
<dbReference type="AlphaFoldDB" id="A0A1A0HJF0"/>
<dbReference type="GO" id="GO:0000272">
    <property type="term" value="P:polysaccharide catabolic process"/>
    <property type="evidence" value="ECO:0007669"/>
    <property type="project" value="UniProtKB-KW"/>
</dbReference>
<dbReference type="PANTHER" id="PTHR11177:SF317">
    <property type="entry name" value="CHITINASE 12-RELATED"/>
    <property type="match status" value="1"/>
</dbReference>
<evidence type="ECO:0000256" key="2">
    <source>
        <dbReference type="ARBA" id="ARBA00012729"/>
    </source>
</evidence>
<proteinExistence type="inferred from homology"/>
<evidence type="ECO:0000256" key="8">
    <source>
        <dbReference type="RuleBase" id="RU000489"/>
    </source>
</evidence>